<dbReference type="NCBIfam" id="TIGR03558">
    <property type="entry name" value="oxido_grp_1"/>
    <property type="match status" value="1"/>
</dbReference>
<evidence type="ECO:0000313" key="3">
    <source>
        <dbReference type="EMBL" id="TLG77083.1"/>
    </source>
</evidence>
<keyword evidence="4" id="KW-1185">Reference proteome</keyword>
<dbReference type="AlphaFoldDB" id="A0A5R8QI29"/>
<comment type="similarity">
    <text evidence="1">To bacterial alkanal monooxygenase alpha and beta chains.</text>
</comment>
<dbReference type="RefSeq" id="WP_138189695.1">
    <property type="nucleotide sequence ID" value="NZ_VBWP01000001.1"/>
</dbReference>
<dbReference type="OrthoDB" id="9780518at2"/>
<feature type="domain" description="Luciferase-like" evidence="2">
    <location>
        <begin position="23"/>
        <end position="299"/>
    </location>
</feature>
<dbReference type="InterPro" id="IPR019949">
    <property type="entry name" value="CmoO-like"/>
</dbReference>
<organism evidence="3 4">
    <name type="scientific">Culicoidibacter larvae</name>
    <dbReference type="NCBI Taxonomy" id="2579976"/>
    <lineage>
        <taxon>Bacteria</taxon>
        <taxon>Bacillati</taxon>
        <taxon>Bacillota</taxon>
        <taxon>Culicoidibacteria</taxon>
        <taxon>Culicoidibacterales</taxon>
        <taxon>Culicoidibacteraceae</taxon>
        <taxon>Culicoidibacter</taxon>
    </lineage>
</organism>
<evidence type="ECO:0000259" key="2">
    <source>
        <dbReference type="Pfam" id="PF00296"/>
    </source>
</evidence>
<dbReference type="InterPro" id="IPR050766">
    <property type="entry name" value="Bact_Lucif_Oxidored"/>
</dbReference>
<sequence>MKQNIPLTVLDLASVREGFGEADAFATSKALIQLAEEQGYFRYWVAEHHGMAGVASSATSVLLAYLGAATSRIRLGAGGIMLPNHAPLVVAEQFGTLATLFPERVDLGLGRAPGTDMKTARALRRDLQSNVDKFPSMIAELQQYFSDSGVNGVQAVPGHGLQVPLILLGSSTYSAMLAAQLGLPFAFASHFAPENLEDAFDWYRNNFVPSSVLKEPYTMATLNVLVADDNDEAEFLRSSSIMRWVKMMRGIPGKIDAPMSGVDLLMSPLEKEMLESRMKYTFVGDSARVREQMDAFVERFAPDELVIATDVFEPAAKLRSYELLAQLWQD</sequence>
<dbReference type="EMBL" id="VBWP01000001">
    <property type="protein sequence ID" value="TLG77083.1"/>
    <property type="molecule type" value="Genomic_DNA"/>
</dbReference>
<dbReference type="GO" id="GO:0016705">
    <property type="term" value="F:oxidoreductase activity, acting on paired donors, with incorporation or reduction of molecular oxygen"/>
    <property type="evidence" value="ECO:0007669"/>
    <property type="project" value="InterPro"/>
</dbReference>
<protein>
    <submittedName>
        <fullName evidence="3">LLM class flavin-dependent oxidoreductase</fullName>
    </submittedName>
</protein>
<dbReference type="FunFam" id="3.20.20.30:FF:000002">
    <property type="entry name" value="LLM class flavin-dependent oxidoreductase"/>
    <property type="match status" value="1"/>
</dbReference>
<proteinExistence type="predicted"/>
<dbReference type="PANTHER" id="PTHR30137:SF6">
    <property type="entry name" value="LUCIFERASE-LIKE MONOOXYGENASE"/>
    <property type="match status" value="1"/>
</dbReference>
<name>A0A5R8QI29_9FIRM</name>
<dbReference type="Gene3D" id="3.20.20.30">
    <property type="entry name" value="Luciferase-like domain"/>
    <property type="match status" value="1"/>
</dbReference>
<dbReference type="SUPFAM" id="SSF51679">
    <property type="entry name" value="Bacterial luciferase-like"/>
    <property type="match status" value="1"/>
</dbReference>
<gene>
    <name evidence="3" type="ORF">FEZ08_00260</name>
</gene>
<dbReference type="InterPro" id="IPR011251">
    <property type="entry name" value="Luciferase-like_dom"/>
</dbReference>
<reference evidence="3 4" key="1">
    <citation type="submission" date="2019-05" db="EMBL/GenBank/DDBJ databases">
        <title>Culicoidintestinum kansasii gen. nov., sp. nov. from the gastrointestinal tract of the biting midge, Culicoides sonorensis.</title>
        <authorList>
            <person name="Neupane S."/>
            <person name="Ghosh A."/>
            <person name="Gunther S."/>
            <person name="Martin K."/>
            <person name="Zurek L."/>
        </authorList>
    </citation>
    <scope>NUCLEOTIDE SEQUENCE [LARGE SCALE GENOMIC DNA]</scope>
    <source>
        <strain evidence="3 4">CS-1</strain>
    </source>
</reference>
<evidence type="ECO:0000256" key="1">
    <source>
        <dbReference type="ARBA" id="ARBA00007789"/>
    </source>
</evidence>
<dbReference type="Proteomes" id="UP000306912">
    <property type="component" value="Unassembled WGS sequence"/>
</dbReference>
<dbReference type="FunCoup" id="A0A5R8QI29">
    <property type="interactions" value="53"/>
</dbReference>
<dbReference type="GO" id="GO:0005829">
    <property type="term" value="C:cytosol"/>
    <property type="evidence" value="ECO:0007669"/>
    <property type="project" value="TreeGrafter"/>
</dbReference>
<dbReference type="InParanoid" id="A0A5R8QI29"/>
<dbReference type="PANTHER" id="PTHR30137">
    <property type="entry name" value="LUCIFERASE-LIKE MONOOXYGENASE"/>
    <property type="match status" value="1"/>
</dbReference>
<evidence type="ECO:0000313" key="4">
    <source>
        <dbReference type="Proteomes" id="UP000306912"/>
    </source>
</evidence>
<dbReference type="InterPro" id="IPR036661">
    <property type="entry name" value="Luciferase-like_sf"/>
</dbReference>
<accession>A0A5R8QI29</accession>
<comment type="caution">
    <text evidence="3">The sequence shown here is derived from an EMBL/GenBank/DDBJ whole genome shotgun (WGS) entry which is preliminary data.</text>
</comment>
<dbReference type="Pfam" id="PF00296">
    <property type="entry name" value="Bac_luciferase"/>
    <property type="match status" value="1"/>
</dbReference>